<evidence type="ECO:0000313" key="2">
    <source>
        <dbReference type="EMBL" id="MQM04132.1"/>
    </source>
</evidence>
<dbReference type="Proteomes" id="UP000652761">
    <property type="component" value="Unassembled WGS sequence"/>
</dbReference>
<accession>A0A843W2T4</accession>
<sequence>MSGSHANASGAPNVAQRHDQLMLRLDQIEQRMESGFTESGRTFQGMAGRLAALEGLPPNAVPDTARPPAPLNPPRVDRAVAHPEAEDDLGFESFDEVEDIPRPVAHPRRSLIGSMTMSGRVIGDLHVYLGIRYPRERDEHGDPRFDQRYHRYPRYRDGREDFEEGWRPQPFHGDQDDHRVVHVDAPTFDGSLDPKVYLDWEASMNRYEKCYAPGTAGSIAYVERPRPSTRAPRGGGRPHVH</sequence>
<organism evidence="2 3">
    <name type="scientific">Colocasia esculenta</name>
    <name type="common">Wild taro</name>
    <name type="synonym">Arum esculentum</name>
    <dbReference type="NCBI Taxonomy" id="4460"/>
    <lineage>
        <taxon>Eukaryota</taxon>
        <taxon>Viridiplantae</taxon>
        <taxon>Streptophyta</taxon>
        <taxon>Embryophyta</taxon>
        <taxon>Tracheophyta</taxon>
        <taxon>Spermatophyta</taxon>
        <taxon>Magnoliopsida</taxon>
        <taxon>Liliopsida</taxon>
        <taxon>Araceae</taxon>
        <taxon>Aroideae</taxon>
        <taxon>Colocasieae</taxon>
        <taxon>Colocasia</taxon>
    </lineage>
</organism>
<evidence type="ECO:0000256" key="1">
    <source>
        <dbReference type="SAM" id="MobiDB-lite"/>
    </source>
</evidence>
<gene>
    <name evidence="2" type="ORF">Taro_036924</name>
</gene>
<protein>
    <submittedName>
        <fullName evidence="2">Uncharacterized protein</fullName>
    </submittedName>
</protein>
<evidence type="ECO:0000313" key="3">
    <source>
        <dbReference type="Proteomes" id="UP000652761"/>
    </source>
</evidence>
<comment type="caution">
    <text evidence="2">The sequence shown here is derived from an EMBL/GenBank/DDBJ whole genome shotgun (WGS) entry which is preliminary data.</text>
</comment>
<proteinExistence type="predicted"/>
<reference evidence="2" key="1">
    <citation type="submission" date="2017-07" db="EMBL/GenBank/DDBJ databases">
        <title>Taro Niue Genome Assembly and Annotation.</title>
        <authorList>
            <person name="Atibalentja N."/>
            <person name="Keating K."/>
            <person name="Fields C.J."/>
        </authorList>
    </citation>
    <scope>NUCLEOTIDE SEQUENCE</scope>
    <source>
        <strain evidence="2">Niue_2</strain>
        <tissue evidence="2">Leaf</tissue>
    </source>
</reference>
<dbReference type="OrthoDB" id="1166507at2759"/>
<name>A0A843W2T4_COLES</name>
<keyword evidence="3" id="KW-1185">Reference proteome</keyword>
<dbReference type="EMBL" id="NMUH01003161">
    <property type="protein sequence ID" value="MQM04132.1"/>
    <property type="molecule type" value="Genomic_DNA"/>
</dbReference>
<feature type="region of interest" description="Disordered" evidence="1">
    <location>
        <begin position="218"/>
        <end position="241"/>
    </location>
</feature>
<dbReference type="AlphaFoldDB" id="A0A843W2T4"/>